<dbReference type="CDD" id="cd00060">
    <property type="entry name" value="FHA"/>
    <property type="match status" value="1"/>
</dbReference>
<dbReference type="InterPro" id="IPR017441">
    <property type="entry name" value="Protein_kinase_ATP_BS"/>
</dbReference>
<evidence type="ECO:0000256" key="6">
    <source>
        <dbReference type="ARBA" id="ARBA00037982"/>
    </source>
</evidence>
<dbReference type="Pfam" id="PF00069">
    <property type="entry name" value="Pkinase"/>
    <property type="match status" value="1"/>
</dbReference>
<protein>
    <submittedName>
        <fullName evidence="11">CAMK protein kinase</fullName>
    </submittedName>
</protein>
<reference evidence="12" key="4">
    <citation type="journal article" date="2015" name="G3 (Bethesda)">
        <title>Genome sequences of three phytopathogenic species of the Magnaporthaceae family of fungi.</title>
        <authorList>
            <person name="Okagaki L.H."/>
            <person name="Nunes C.C."/>
            <person name="Sailsbery J."/>
            <person name="Clay B."/>
            <person name="Brown D."/>
            <person name="John T."/>
            <person name="Oh Y."/>
            <person name="Young N."/>
            <person name="Fitzgerald M."/>
            <person name="Haas B.J."/>
            <person name="Zeng Q."/>
            <person name="Young S."/>
            <person name="Adiconis X."/>
            <person name="Fan L."/>
            <person name="Levin J.Z."/>
            <person name="Mitchell T.K."/>
            <person name="Okubara P.A."/>
            <person name="Farman M.L."/>
            <person name="Kohn L.M."/>
            <person name="Birren B."/>
            <person name="Ma L.-J."/>
            <person name="Dean R.A."/>
        </authorList>
    </citation>
    <scope>NUCLEOTIDE SEQUENCE</scope>
    <source>
        <strain evidence="12">ATCC 64411 / 73-15</strain>
    </source>
</reference>
<reference evidence="13" key="1">
    <citation type="submission" date="2010-05" db="EMBL/GenBank/DDBJ databases">
        <title>The genome sequence of Magnaporthe poae strain ATCC 64411.</title>
        <authorList>
            <person name="Ma L.-J."/>
            <person name="Dead R."/>
            <person name="Young S."/>
            <person name="Zeng Q."/>
            <person name="Koehrsen M."/>
            <person name="Alvarado L."/>
            <person name="Berlin A."/>
            <person name="Chapman S.B."/>
            <person name="Chen Z."/>
            <person name="Freedman E."/>
            <person name="Gellesch M."/>
            <person name="Goldberg J."/>
            <person name="Griggs A."/>
            <person name="Gujja S."/>
            <person name="Heilman E.R."/>
            <person name="Heiman D."/>
            <person name="Hepburn T."/>
            <person name="Howarth C."/>
            <person name="Jen D."/>
            <person name="Larson L."/>
            <person name="Mehta T."/>
            <person name="Neiman D."/>
            <person name="Pearson M."/>
            <person name="Roberts A."/>
            <person name="Saif S."/>
            <person name="Shea T."/>
            <person name="Shenoy N."/>
            <person name="Sisk P."/>
            <person name="Stolte C."/>
            <person name="Sykes S."/>
            <person name="Walk T."/>
            <person name="White J."/>
            <person name="Yandava C."/>
            <person name="Haas B."/>
            <person name="Nusbaum C."/>
            <person name="Birren B."/>
        </authorList>
    </citation>
    <scope>NUCLEOTIDE SEQUENCE [LARGE SCALE GENOMIC DNA]</scope>
    <source>
        <strain evidence="13">ATCC 64411 / 73-15</strain>
    </source>
</reference>
<dbReference type="InterPro" id="IPR008271">
    <property type="entry name" value="Ser/Thr_kinase_AS"/>
</dbReference>
<dbReference type="GO" id="GO:0005737">
    <property type="term" value="C:cytoplasm"/>
    <property type="evidence" value="ECO:0007669"/>
    <property type="project" value="TreeGrafter"/>
</dbReference>
<organism evidence="12 13">
    <name type="scientific">Magnaporthiopsis poae (strain ATCC 64411 / 73-15)</name>
    <name type="common">Kentucky bluegrass fungus</name>
    <name type="synonym">Magnaporthe poae</name>
    <dbReference type="NCBI Taxonomy" id="644358"/>
    <lineage>
        <taxon>Eukaryota</taxon>
        <taxon>Fungi</taxon>
        <taxon>Dikarya</taxon>
        <taxon>Ascomycota</taxon>
        <taxon>Pezizomycotina</taxon>
        <taxon>Sordariomycetes</taxon>
        <taxon>Sordariomycetidae</taxon>
        <taxon>Magnaporthales</taxon>
        <taxon>Magnaporthaceae</taxon>
        <taxon>Magnaporthiopsis</taxon>
    </lineage>
</organism>
<dbReference type="GO" id="GO:0005634">
    <property type="term" value="C:nucleus"/>
    <property type="evidence" value="ECO:0007669"/>
    <property type="project" value="TreeGrafter"/>
</dbReference>
<dbReference type="GO" id="GO:0004674">
    <property type="term" value="F:protein serine/threonine kinase activity"/>
    <property type="evidence" value="ECO:0007669"/>
    <property type="project" value="UniProtKB-KW"/>
</dbReference>
<keyword evidence="13" id="KW-1185">Reference proteome</keyword>
<dbReference type="GO" id="GO:0005524">
    <property type="term" value="F:ATP binding"/>
    <property type="evidence" value="ECO:0007669"/>
    <property type="project" value="UniProtKB-UniRule"/>
</dbReference>
<dbReference type="SMART" id="SM00220">
    <property type="entry name" value="S_TKc"/>
    <property type="match status" value="1"/>
</dbReference>
<evidence type="ECO:0000256" key="2">
    <source>
        <dbReference type="ARBA" id="ARBA00022679"/>
    </source>
</evidence>
<dbReference type="PROSITE" id="PS00108">
    <property type="entry name" value="PROTEIN_KINASE_ST"/>
    <property type="match status" value="1"/>
</dbReference>
<dbReference type="GO" id="GO:0110031">
    <property type="term" value="P:negative regulation of G2/MI transition of meiotic cell cycle"/>
    <property type="evidence" value="ECO:0007669"/>
    <property type="project" value="TreeGrafter"/>
</dbReference>
<evidence type="ECO:0000256" key="7">
    <source>
        <dbReference type="PROSITE-ProRule" id="PRU10141"/>
    </source>
</evidence>
<dbReference type="Proteomes" id="UP000011715">
    <property type="component" value="Unassembled WGS sequence"/>
</dbReference>
<dbReference type="InterPro" id="IPR000719">
    <property type="entry name" value="Prot_kinase_dom"/>
</dbReference>
<dbReference type="Gene3D" id="1.10.510.10">
    <property type="entry name" value="Transferase(Phosphotransferase) domain 1"/>
    <property type="match status" value="1"/>
</dbReference>
<keyword evidence="5 7" id="KW-0067">ATP-binding</keyword>
<dbReference type="PANTHER" id="PTHR11042:SF190">
    <property type="entry name" value="MITOSIS INHIBITOR PROTEIN KINASE MIK1"/>
    <property type="match status" value="1"/>
</dbReference>
<reference evidence="11" key="3">
    <citation type="submission" date="2011-03" db="EMBL/GenBank/DDBJ databases">
        <title>Annotation of Magnaporthe poae ATCC 64411.</title>
        <authorList>
            <person name="Ma L.-J."/>
            <person name="Dead R."/>
            <person name="Young S.K."/>
            <person name="Zeng Q."/>
            <person name="Gargeya S."/>
            <person name="Fitzgerald M."/>
            <person name="Haas B."/>
            <person name="Abouelleil A."/>
            <person name="Alvarado L."/>
            <person name="Arachchi H.M."/>
            <person name="Berlin A."/>
            <person name="Brown A."/>
            <person name="Chapman S.B."/>
            <person name="Chen Z."/>
            <person name="Dunbar C."/>
            <person name="Freedman E."/>
            <person name="Gearin G."/>
            <person name="Gellesch M."/>
            <person name="Goldberg J."/>
            <person name="Griggs A."/>
            <person name="Gujja S."/>
            <person name="Heiman D."/>
            <person name="Howarth C."/>
            <person name="Larson L."/>
            <person name="Lui A."/>
            <person name="MacDonald P.J.P."/>
            <person name="Mehta T."/>
            <person name="Montmayeur A."/>
            <person name="Murphy C."/>
            <person name="Neiman D."/>
            <person name="Pearson M."/>
            <person name="Priest M."/>
            <person name="Roberts A."/>
            <person name="Saif S."/>
            <person name="Shea T."/>
            <person name="Shenoy N."/>
            <person name="Sisk P."/>
            <person name="Stolte C."/>
            <person name="Sykes S."/>
            <person name="Yandava C."/>
            <person name="Wortman J."/>
            <person name="Nusbaum C."/>
            <person name="Birren B."/>
        </authorList>
    </citation>
    <scope>NUCLEOTIDE SEQUENCE</scope>
    <source>
        <strain evidence="11">ATCC 64411</strain>
    </source>
</reference>
<keyword evidence="2" id="KW-0808">Transferase</keyword>
<evidence type="ECO:0000256" key="1">
    <source>
        <dbReference type="ARBA" id="ARBA00005575"/>
    </source>
</evidence>
<keyword evidence="4 11" id="KW-0418">Kinase</keyword>
<dbReference type="InterPro" id="IPR050339">
    <property type="entry name" value="CC_SR_Kinase"/>
</dbReference>
<evidence type="ECO:0000256" key="5">
    <source>
        <dbReference type="ARBA" id="ARBA00022840"/>
    </source>
</evidence>
<keyword evidence="3 7" id="KW-0547">Nucleotide-binding</keyword>
<dbReference type="Pfam" id="PF00498">
    <property type="entry name" value="FHA"/>
    <property type="match status" value="1"/>
</dbReference>
<evidence type="ECO:0000313" key="13">
    <source>
        <dbReference type="Proteomes" id="UP000011715"/>
    </source>
</evidence>
<dbReference type="EnsemblFungi" id="MAPG_10763T0">
    <property type="protein sequence ID" value="MAPG_10763T0"/>
    <property type="gene ID" value="MAPG_10763"/>
</dbReference>
<sequence length="484" mass="53429">MADPDLIARLYAFGKSSKGWKWADKVVDKLNPMLAGPSPLPPASPAGHNDPPKYLELRFGQGTRTGLGFVLGKDPATSDIVLVDETGISERHCAITFENDFRDTNHYRLVVRDLETTCGTSVSYSGKAGREDGGIRRGFRWIIGGHDVPAKKEIVIELHDHLQFRIDVPKHDIKSEPYIGNVARFHQGRSSVDDLFGQMDVSSLPRTEAPSGARTPGSGDIEVEEKLGEGGFGVVTYVWNVSDGDEYAFKEPSKKAIRERRFNEAALLGALFTQSPRLIFEYVPGGALSDHEDISAVEGVQILKQCLSALAYLYGHCPPILHRDVKPENTLVQYRRANDICVKLGDFGLAKESHDPTTFCGSPHYAAPELWSDPRPSSYTPVVDIWSLGVTVFGCVYDLPSGHAGGTSWCESIVEKLKRELNRDPDDGLKQFLRDNMVVMDKRRRRRLHAHTIPAVMFHLALASTAFGGCLPASQDAQGNLHRL</sequence>
<dbReference type="VEuPathDB" id="FungiDB:MAPG_10763"/>
<dbReference type="SUPFAM" id="SSF49879">
    <property type="entry name" value="SMAD/FHA domain"/>
    <property type="match status" value="1"/>
</dbReference>
<dbReference type="InterPro" id="IPR011009">
    <property type="entry name" value="Kinase-like_dom_sf"/>
</dbReference>
<dbReference type="InterPro" id="IPR000253">
    <property type="entry name" value="FHA_dom"/>
</dbReference>
<dbReference type="OrthoDB" id="10252171at2759"/>
<dbReference type="OMA" id="RRANDIC"/>
<comment type="similarity">
    <text evidence="1">Belongs to the protein kinase superfamily. CAMK Ser/Thr protein kinase family. CHEK2 subfamily.</text>
</comment>
<dbReference type="PROSITE" id="PS50006">
    <property type="entry name" value="FHA_DOMAIN"/>
    <property type="match status" value="1"/>
</dbReference>
<dbReference type="eggNOG" id="KOG0586">
    <property type="taxonomic scope" value="Eukaryota"/>
</dbReference>
<evidence type="ECO:0000313" key="12">
    <source>
        <dbReference type="EnsemblFungi" id="MAPG_10763T0"/>
    </source>
</evidence>
<evidence type="ECO:0000256" key="8">
    <source>
        <dbReference type="RuleBase" id="RU000304"/>
    </source>
</evidence>
<dbReference type="STRING" id="644358.A0A0C4EDG4"/>
<dbReference type="GO" id="GO:0051094">
    <property type="term" value="P:positive regulation of developmental process"/>
    <property type="evidence" value="ECO:0007669"/>
    <property type="project" value="UniProtKB-ARBA"/>
</dbReference>
<feature type="binding site" evidence="7">
    <location>
        <position position="250"/>
    </location>
    <ligand>
        <name>ATP</name>
        <dbReference type="ChEBI" id="CHEBI:30616"/>
    </ligand>
</feature>
<dbReference type="Gene3D" id="2.60.200.20">
    <property type="match status" value="1"/>
</dbReference>
<dbReference type="PROSITE" id="PS50011">
    <property type="entry name" value="PROTEIN_KINASE_DOM"/>
    <property type="match status" value="1"/>
</dbReference>
<proteinExistence type="inferred from homology"/>
<dbReference type="EMBL" id="ADBL01002662">
    <property type="status" value="NOT_ANNOTATED_CDS"/>
    <property type="molecule type" value="Genomic_DNA"/>
</dbReference>
<evidence type="ECO:0000256" key="4">
    <source>
        <dbReference type="ARBA" id="ARBA00022777"/>
    </source>
</evidence>
<reference evidence="11" key="2">
    <citation type="submission" date="2010-05" db="EMBL/GenBank/DDBJ databases">
        <title>The Genome Sequence of Magnaporthe poae strain ATCC 64411.</title>
        <authorList>
            <consortium name="The Broad Institute Genome Sequencing Platform"/>
            <consortium name="Broad Institute Genome Sequencing Center for Infectious Disease"/>
            <person name="Ma L.-J."/>
            <person name="Dead R."/>
            <person name="Young S."/>
            <person name="Zeng Q."/>
            <person name="Koehrsen M."/>
            <person name="Alvarado L."/>
            <person name="Berlin A."/>
            <person name="Chapman S.B."/>
            <person name="Chen Z."/>
            <person name="Freedman E."/>
            <person name="Gellesch M."/>
            <person name="Goldberg J."/>
            <person name="Griggs A."/>
            <person name="Gujja S."/>
            <person name="Heilman E.R."/>
            <person name="Heiman D."/>
            <person name="Hepburn T."/>
            <person name="Howarth C."/>
            <person name="Jen D."/>
            <person name="Larson L."/>
            <person name="Mehta T."/>
            <person name="Neiman D."/>
            <person name="Pearson M."/>
            <person name="Roberts A."/>
            <person name="Saif S."/>
            <person name="Shea T."/>
            <person name="Shenoy N."/>
            <person name="Sisk P."/>
            <person name="Stolte C."/>
            <person name="Sykes S."/>
            <person name="Walk T."/>
            <person name="White J."/>
            <person name="Yandava C."/>
            <person name="Haas B."/>
            <person name="Nusbaum C."/>
            <person name="Birren B."/>
        </authorList>
    </citation>
    <scope>NUCLEOTIDE SEQUENCE</scope>
    <source>
        <strain evidence="11">ATCC 64411</strain>
    </source>
</reference>
<accession>A0A0C4EDG4</accession>
<evidence type="ECO:0000313" key="11">
    <source>
        <dbReference type="EMBL" id="KLU91814.1"/>
    </source>
</evidence>
<reference evidence="12" key="5">
    <citation type="submission" date="2015-06" db="UniProtKB">
        <authorList>
            <consortium name="EnsemblFungi"/>
        </authorList>
    </citation>
    <scope>IDENTIFICATION</scope>
    <source>
        <strain evidence="12">ATCC 64411</strain>
    </source>
</reference>
<feature type="domain" description="Protein kinase" evidence="10">
    <location>
        <begin position="221"/>
        <end position="462"/>
    </location>
</feature>
<comment type="similarity">
    <text evidence="6">Belongs to the protein kinase superfamily. Ser/Thr protein kinase family. GCN2 subfamily.</text>
</comment>
<dbReference type="EMBL" id="GL876978">
    <property type="protein sequence ID" value="KLU91814.1"/>
    <property type="molecule type" value="Genomic_DNA"/>
</dbReference>
<dbReference type="PANTHER" id="PTHR11042">
    <property type="entry name" value="EUKARYOTIC TRANSLATION INITIATION FACTOR 2-ALPHA KINASE EIF2-ALPHA KINASE -RELATED"/>
    <property type="match status" value="1"/>
</dbReference>
<dbReference type="AlphaFoldDB" id="A0A0C4EDG4"/>
<evidence type="ECO:0000259" key="10">
    <source>
        <dbReference type="PROSITE" id="PS50011"/>
    </source>
</evidence>
<name>A0A0C4EDG4_MAGP6</name>
<evidence type="ECO:0000259" key="9">
    <source>
        <dbReference type="PROSITE" id="PS50006"/>
    </source>
</evidence>
<dbReference type="SUPFAM" id="SSF56112">
    <property type="entry name" value="Protein kinase-like (PK-like)"/>
    <property type="match status" value="1"/>
</dbReference>
<feature type="domain" description="FHA" evidence="9">
    <location>
        <begin position="69"/>
        <end position="123"/>
    </location>
</feature>
<dbReference type="InterPro" id="IPR008984">
    <property type="entry name" value="SMAD_FHA_dom_sf"/>
</dbReference>
<evidence type="ECO:0000256" key="3">
    <source>
        <dbReference type="ARBA" id="ARBA00022741"/>
    </source>
</evidence>
<keyword evidence="8" id="KW-0723">Serine/threonine-protein kinase</keyword>
<dbReference type="PROSITE" id="PS00107">
    <property type="entry name" value="PROTEIN_KINASE_ATP"/>
    <property type="match status" value="1"/>
</dbReference>
<gene>
    <name evidence="11" type="ORF">MAPG_10763</name>
</gene>